<evidence type="ECO:0000313" key="9">
    <source>
        <dbReference type="EMBL" id="UMM19555.1"/>
    </source>
</evidence>
<dbReference type="GO" id="GO:0000978">
    <property type="term" value="F:RNA polymerase II cis-regulatory region sequence-specific DNA binding"/>
    <property type="evidence" value="ECO:0007669"/>
    <property type="project" value="InterPro"/>
</dbReference>
<dbReference type="PRINTS" id="PR00937">
    <property type="entry name" value="TBOX"/>
</dbReference>
<gene>
    <name evidence="9" type="ORF">L5515_015101</name>
</gene>
<feature type="region of interest" description="Disordered" evidence="7">
    <location>
        <begin position="180"/>
        <end position="231"/>
    </location>
</feature>
<name>A0AAE9J8E2_CAEBR</name>
<dbReference type="FunFam" id="2.60.40.820:FF:000013">
    <property type="entry name" value="T-box transcription factor tbx-9"/>
    <property type="match status" value="1"/>
</dbReference>
<sequence length="294" mass="33675">MDSIESSSGIKLSLADPTTWKKFYPNTEMIVTRRKGRVIFPHLNYNLTGLEPNAHYEVFIHLERTDNLKYKFEAGKWKESGIGGKIVPIDYKQHPDGARPGSHWMNETISFKNLKITNDIKNTDKQLILVQSMHKFLPVITIKKVDDQMGEEFRLTITEFYAVTAYQCEAMSQLKVSHNKYASGHKGNGRKRNSFDLDEMSPDAKRRSLSSSSSSPSSATPPSPWNQPANQVAPFDQFQNNAYPIQRQHQQVFDFAGNNPFSQYYQEWQWYQMMTPFNSANAENTAPNGYTALD</sequence>
<dbReference type="GO" id="GO:0045893">
    <property type="term" value="P:positive regulation of DNA-templated transcription"/>
    <property type="evidence" value="ECO:0007669"/>
    <property type="project" value="InterPro"/>
</dbReference>
<comment type="caution">
    <text evidence="6">Lacks conserved residue(s) required for the propagation of feature annotation.</text>
</comment>
<organism evidence="9 10">
    <name type="scientific">Caenorhabditis briggsae</name>
    <dbReference type="NCBI Taxonomy" id="6238"/>
    <lineage>
        <taxon>Eukaryota</taxon>
        <taxon>Metazoa</taxon>
        <taxon>Ecdysozoa</taxon>
        <taxon>Nematoda</taxon>
        <taxon>Chromadorea</taxon>
        <taxon>Rhabditida</taxon>
        <taxon>Rhabditina</taxon>
        <taxon>Rhabditomorpha</taxon>
        <taxon>Rhabditoidea</taxon>
        <taxon>Rhabditidae</taxon>
        <taxon>Peloderinae</taxon>
        <taxon>Caenorhabditis</taxon>
    </lineage>
</organism>
<evidence type="ECO:0000313" key="10">
    <source>
        <dbReference type="Proteomes" id="UP000829354"/>
    </source>
</evidence>
<dbReference type="CDD" id="cd00182">
    <property type="entry name" value="T-box"/>
    <property type="match status" value="1"/>
</dbReference>
<comment type="subcellular location">
    <subcellularLocation>
        <location evidence="1 6">Nucleus</location>
    </subcellularLocation>
</comment>
<evidence type="ECO:0000256" key="7">
    <source>
        <dbReference type="SAM" id="MobiDB-lite"/>
    </source>
</evidence>
<keyword evidence="3 6" id="KW-0238">DNA-binding</keyword>
<dbReference type="InterPro" id="IPR008967">
    <property type="entry name" value="p53-like_TF_DNA-bd_sf"/>
</dbReference>
<feature type="domain" description="T-box" evidence="8">
    <location>
        <begin position="14"/>
        <end position="187"/>
    </location>
</feature>
<evidence type="ECO:0000256" key="6">
    <source>
        <dbReference type="PROSITE-ProRule" id="PRU00201"/>
    </source>
</evidence>
<dbReference type="AlphaFoldDB" id="A0AAE9J8E2"/>
<evidence type="ECO:0000256" key="3">
    <source>
        <dbReference type="ARBA" id="ARBA00023125"/>
    </source>
</evidence>
<evidence type="ECO:0000256" key="4">
    <source>
        <dbReference type="ARBA" id="ARBA00023163"/>
    </source>
</evidence>
<keyword evidence="10" id="KW-1185">Reference proteome</keyword>
<dbReference type="SUPFAM" id="SSF49417">
    <property type="entry name" value="p53-like transcription factors"/>
    <property type="match status" value="1"/>
</dbReference>
<dbReference type="EMBL" id="CP092621">
    <property type="protein sequence ID" value="UMM19555.1"/>
    <property type="molecule type" value="Genomic_DNA"/>
</dbReference>
<dbReference type="Proteomes" id="UP000829354">
    <property type="component" value="Chromosome II"/>
</dbReference>
<evidence type="ECO:0000256" key="2">
    <source>
        <dbReference type="ARBA" id="ARBA00023015"/>
    </source>
</evidence>
<dbReference type="Pfam" id="PF00907">
    <property type="entry name" value="T-box"/>
    <property type="match status" value="1"/>
</dbReference>
<reference evidence="9 10" key="1">
    <citation type="submission" date="2022-04" db="EMBL/GenBank/DDBJ databases">
        <title>Chromosome-level reference genomes for two strains of Caenorhabditis briggsae: an improved platform for comparative genomics.</title>
        <authorList>
            <person name="Stevens L."/>
            <person name="Andersen E."/>
        </authorList>
    </citation>
    <scope>NUCLEOTIDE SEQUENCE [LARGE SCALE GENOMIC DNA]</scope>
    <source>
        <strain evidence="9">VX34</strain>
        <tissue evidence="9">Whole-organism</tissue>
    </source>
</reference>
<dbReference type="PANTHER" id="PTHR11267:SF189">
    <property type="entry name" value="T-BOX PROTEIN 31-RELATED"/>
    <property type="match status" value="1"/>
</dbReference>
<evidence type="ECO:0000259" key="8">
    <source>
        <dbReference type="PROSITE" id="PS50252"/>
    </source>
</evidence>
<dbReference type="InterPro" id="IPR046360">
    <property type="entry name" value="T-box_DNA-bd"/>
</dbReference>
<evidence type="ECO:0000256" key="1">
    <source>
        <dbReference type="ARBA" id="ARBA00004123"/>
    </source>
</evidence>
<dbReference type="PROSITE" id="PS50252">
    <property type="entry name" value="TBOX_3"/>
    <property type="match status" value="1"/>
</dbReference>
<dbReference type="Gene3D" id="2.60.40.820">
    <property type="entry name" value="Transcription factor, T-box"/>
    <property type="match status" value="1"/>
</dbReference>
<protein>
    <recommendedName>
        <fullName evidence="8">T-box domain-containing protein</fullName>
    </recommendedName>
</protein>
<dbReference type="InterPro" id="IPR036960">
    <property type="entry name" value="T-box_sf"/>
</dbReference>
<evidence type="ECO:0000256" key="5">
    <source>
        <dbReference type="ARBA" id="ARBA00023242"/>
    </source>
</evidence>
<dbReference type="InterPro" id="IPR001699">
    <property type="entry name" value="TF_T-box"/>
</dbReference>
<keyword evidence="5 6" id="KW-0539">Nucleus</keyword>
<keyword evidence="4" id="KW-0804">Transcription</keyword>
<accession>A0AAE9J8E2</accession>
<dbReference type="PANTHER" id="PTHR11267">
    <property type="entry name" value="T-BOX PROTEIN-RELATED"/>
    <property type="match status" value="1"/>
</dbReference>
<feature type="compositionally biased region" description="Low complexity" evidence="7">
    <location>
        <begin position="209"/>
        <end position="218"/>
    </location>
</feature>
<dbReference type="GO" id="GO:0003700">
    <property type="term" value="F:DNA-binding transcription factor activity"/>
    <property type="evidence" value="ECO:0007669"/>
    <property type="project" value="InterPro"/>
</dbReference>
<proteinExistence type="predicted"/>
<dbReference type="SMART" id="SM00425">
    <property type="entry name" value="TBOX"/>
    <property type="match status" value="1"/>
</dbReference>
<dbReference type="GO" id="GO:0005634">
    <property type="term" value="C:nucleus"/>
    <property type="evidence" value="ECO:0007669"/>
    <property type="project" value="UniProtKB-SubCell"/>
</dbReference>
<keyword evidence="2" id="KW-0805">Transcription regulation</keyword>